<gene>
    <name evidence="1" type="ORF">L249_2969</name>
</gene>
<evidence type="ECO:0000313" key="1">
    <source>
        <dbReference type="EMBL" id="RCI16682.1"/>
    </source>
</evidence>
<evidence type="ECO:0000313" key="2">
    <source>
        <dbReference type="Proteomes" id="UP000253664"/>
    </source>
</evidence>
<proteinExistence type="predicted"/>
<name>A0A367LR27_9HYPO</name>
<protein>
    <submittedName>
        <fullName evidence="1">Uncharacterized protein</fullName>
    </submittedName>
</protein>
<keyword evidence="2" id="KW-1185">Reference proteome</keyword>
<comment type="caution">
    <text evidence="1">The sequence shown here is derived from an EMBL/GenBank/DDBJ whole genome shotgun (WGS) entry which is preliminary data.</text>
</comment>
<sequence length="125" mass="14194">MNQPLFVFFFPPRADQEHHGGLKPFFFPITWSYLFTTYVAQPRKKKEELVAQHTDGRARKQLRIINLLLLDRTCLKEREASTSSEGATQVQTLPSGTIGSNMYRCTLGDRSGIQEVSSHEPVAIL</sequence>
<reference evidence="1 2" key="1">
    <citation type="journal article" date="2015" name="BMC Genomics">
        <title>Insights from the genome of Ophiocordyceps polyrhachis-furcata to pathogenicity and host specificity in insect fungi.</title>
        <authorList>
            <person name="Wichadakul D."/>
            <person name="Kobmoo N."/>
            <person name="Ingsriswang S."/>
            <person name="Tangphatsornruang S."/>
            <person name="Chantasingh D."/>
            <person name="Luangsa-ard J.J."/>
            <person name="Eurwilaichitr L."/>
        </authorList>
    </citation>
    <scope>NUCLEOTIDE SEQUENCE [LARGE SCALE GENOMIC DNA]</scope>
    <source>
        <strain evidence="1 2">BCC 54312</strain>
    </source>
</reference>
<dbReference type="EMBL" id="LKCN02000001">
    <property type="protein sequence ID" value="RCI16682.1"/>
    <property type="molecule type" value="Genomic_DNA"/>
</dbReference>
<dbReference type="AlphaFoldDB" id="A0A367LR27"/>
<organism evidence="1 2">
    <name type="scientific">Ophiocordyceps polyrhachis-furcata BCC 54312</name>
    <dbReference type="NCBI Taxonomy" id="1330021"/>
    <lineage>
        <taxon>Eukaryota</taxon>
        <taxon>Fungi</taxon>
        <taxon>Dikarya</taxon>
        <taxon>Ascomycota</taxon>
        <taxon>Pezizomycotina</taxon>
        <taxon>Sordariomycetes</taxon>
        <taxon>Hypocreomycetidae</taxon>
        <taxon>Hypocreales</taxon>
        <taxon>Ophiocordycipitaceae</taxon>
        <taxon>Ophiocordyceps</taxon>
    </lineage>
</organism>
<accession>A0A367LR27</accession>
<dbReference type="Proteomes" id="UP000253664">
    <property type="component" value="Unassembled WGS sequence"/>
</dbReference>